<dbReference type="SUPFAM" id="SSF54980">
    <property type="entry name" value="EF-G C-terminal domain-like"/>
    <property type="match status" value="2"/>
</dbReference>
<dbReference type="InterPro" id="IPR035654">
    <property type="entry name" value="LepA_IV"/>
</dbReference>
<keyword evidence="4 6" id="KW-0648">Protein biosynthesis</keyword>
<dbReference type="InterPro" id="IPR027417">
    <property type="entry name" value="P-loop_NTPase"/>
</dbReference>
<keyword evidence="9" id="KW-1185">Reference proteome</keyword>
<evidence type="ECO:0000256" key="1">
    <source>
        <dbReference type="ARBA" id="ARBA00005454"/>
    </source>
</evidence>
<keyword evidence="6" id="KW-1003">Cell membrane</keyword>
<dbReference type="CDD" id="cd03709">
    <property type="entry name" value="lepA_C"/>
    <property type="match status" value="1"/>
</dbReference>
<dbReference type="Pfam" id="PF06421">
    <property type="entry name" value="LepA_C"/>
    <property type="match status" value="1"/>
</dbReference>
<protein>
    <recommendedName>
        <fullName evidence="6">Elongation factor 4</fullName>
        <shortName evidence="6">EF-4</shortName>
        <ecNumber evidence="6">3.6.5.n1</ecNumber>
    </recommendedName>
    <alternativeName>
        <fullName evidence="6">Ribosomal back-translocase LepA</fullName>
    </alternativeName>
</protein>
<comment type="subcellular location">
    <subcellularLocation>
        <location evidence="6">Cell membrane</location>
        <topology evidence="6">Peripheral membrane protein</topology>
        <orientation evidence="6">Cytoplasmic side</orientation>
    </subcellularLocation>
</comment>
<dbReference type="InterPro" id="IPR004161">
    <property type="entry name" value="EFTu-like_2"/>
</dbReference>
<dbReference type="InterPro" id="IPR006297">
    <property type="entry name" value="EF-4"/>
</dbReference>
<evidence type="ECO:0000256" key="4">
    <source>
        <dbReference type="ARBA" id="ARBA00022917"/>
    </source>
</evidence>
<dbReference type="PANTHER" id="PTHR43512:SF4">
    <property type="entry name" value="TRANSLATION FACTOR GUF1 HOMOLOG, CHLOROPLASTIC"/>
    <property type="match status" value="1"/>
</dbReference>
<organism evidence="8 9">
    <name type="scientific">Treponema socranskii subsp. socranskii VPI DR56BR1116 = ATCC 35536</name>
    <dbReference type="NCBI Taxonomy" id="1125725"/>
    <lineage>
        <taxon>Bacteria</taxon>
        <taxon>Pseudomonadati</taxon>
        <taxon>Spirochaetota</taxon>
        <taxon>Spirochaetia</taxon>
        <taxon>Spirochaetales</taxon>
        <taxon>Treponemataceae</taxon>
        <taxon>Treponema</taxon>
    </lineage>
</organism>
<keyword evidence="6" id="KW-0472">Membrane</keyword>
<evidence type="ECO:0000256" key="5">
    <source>
        <dbReference type="ARBA" id="ARBA00023134"/>
    </source>
</evidence>
<evidence type="ECO:0000256" key="3">
    <source>
        <dbReference type="ARBA" id="ARBA00022801"/>
    </source>
</evidence>
<dbReference type="GO" id="GO:0016787">
    <property type="term" value="F:hydrolase activity"/>
    <property type="evidence" value="ECO:0007669"/>
    <property type="project" value="UniProtKB-KW"/>
</dbReference>
<comment type="catalytic activity">
    <reaction evidence="6">
        <text>GTP + H2O = GDP + phosphate + H(+)</text>
        <dbReference type="Rhea" id="RHEA:19669"/>
        <dbReference type="ChEBI" id="CHEBI:15377"/>
        <dbReference type="ChEBI" id="CHEBI:15378"/>
        <dbReference type="ChEBI" id="CHEBI:37565"/>
        <dbReference type="ChEBI" id="CHEBI:43474"/>
        <dbReference type="ChEBI" id="CHEBI:58189"/>
        <dbReference type="EC" id="3.6.5.n1"/>
    </reaction>
</comment>
<evidence type="ECO:0000256" key="2">
    <source>
        <dbReference type="ARBA" id="ARBA00022741"/>
    </source>
</evidence>
<evidence type="ECO:0000259" key="7">
    <source>
        <dbReference type="PROSITE" id="PS51722"/>
    </source>
</evidence>
<dbReference type="Gene3D" id="3.30.70.240">
    <property type="match status" value="1"/>
</dbReference>
<evidence type="ECO:0000256" key="6">
    <source>
        <dbReference type="HAMAP-Rule" id="MF_00071"/>
    </source>
</evidence>
<dbReference type="NCBIfam" id="TIGR01393">
    <property type="entry name" value="lepA"/>
    <property type="match status" value="1"/>
</dbReference>
<dbReference type="InterPro" id="IPR000795">
    <property type="entry name" value="T_Tr_GTP-bd_dom"/>
</dbReference>
<dbReference type="Gene3D" id="3.40.50.300">
    <property type="entry name" value="P-loop containing nucleotide triphosphate hydrolases"/>
    <property type="match status" value="1"/>
</dbReference>
<dbReference type="Pfam" id="PF03144">
    <property type="entry name" value="GTP_EFTU_D2"/>
    <property type="match status" value="1"/>
</dbReference>
<name>A0ABN0P4W8_TRESO</name>
<dbReference type="Gene3D" id="2.40.30.10">
    <property type="entry name" value="Translation factors"/>
    <property type="match status" value="1"/>
</dbReference>
<dbReference type="EC" id="3.6.5.n1" evidence="6"/>
<dbReference type="PROSITE" id="PS00301">
    <property type="entry name" value="G_TR_1"/>
    <property type="match status" value="1"/>
</dbReference>
<dbReference type="CDD" id="cd01890">
    <property type="entry name" value="LepA"/>
    <property type="match status" value="1"/>
</dbReference>
<dbReference type="RefSeq" id="WP_021495701.1">
    <property type="nucleotide sequence ID" value="NZ_AVQI01000067.1"/>
</dbReference>
<sequence>MDLNYKRNFCITAHIDHGKSTLSDRLIQKGKIIDERKMKDQLLDTMDIERERGITIKSQAVTIPYTAKDGVDYELNFVDTPGHVDFSYEVSRAIASCEGALLLIDATQGVESQTVSNMYMAVEHDLVIIPVINKIDLASADVEGTKAQITKELGLDGDEAVLVSAKTGVGVDELREAIVARLPPPKGSPDGKLCALIFDCNYNEYRGVVVHVRIIDGRVKKDDVIRMMAGSADYKVEQVGIFKIDFEETDCLEAGDVGYIIAGIKTVSDVRVGDTITNAADPVEKAMPGFKDVKPVVYSSIYPMDSNEYEELKNALEKLKLNDASLIYEKDNSLALGNGFRCGFLGLLHLEVVQERLERDYDQSVIFTAPSVRYKLVLTDGKETYIDNPSEYPSGRIREAEEPYIKASIITPSQYLGSLMELCKQKRGEQTNMMYLDEKRVELVYEMPLAEVLFDFYDKLKSYSRGYASFDYELIGYRPTKLAKVDFLVNGKPVDALSQLTFEGNATERARSVCERLKGEISREQFKIAIQGAIGGQIIARETVSPVRKDVLAKCYGGDITRKRKLLEKQKEGKKRMKMVGNVAIPQSAFLAVLKEGEEK</sequence>
<gene>
    <name evidence="6 8" type="primary">lepA</name>
    <name evidence="8" type="ORF">HMPREF0860_1105</name>
</gene>
<dbReference type="InterPro" id="IPR038363">
    <property type="entry name" value="LepA_C_sf"/>
</dbReference>
<dbReference type="CDD" id="cd03699">
    <property type="entry name" value="EF4_II"/>
    <property type="match status" value="1"/>
</dbReference>
<evidence type="ECO:0000313" key="8">
    <source>
        <dbReference type="EMBL" id="ERK00464.1"/>
    </source>
</evidence>
<comment type="function">
    <text evidence="6">Required for accurate and efficient protein synthesis under certain stress conditions. May act as a fidelity factor of the translation reaction, by catalyzing a one-codon backward translocation of tRNAs on improperly translocated ribosomes. Back-translocation proceeds from a post-translocation (POST) complex to a pre-translocation (PRE) complex, thus giving elongation factor G a second chance to translocate the tRNAs correctly. Binds to ribosomes in a GTP-dependent manner.</text>
</comment>
<dbReference type="Proteomes" id="UP000016646">
    <property type="component" value="Unassembled WGS sequence"/>
</dbReference>
<dbReference type="InterPro" id="IPR035647">
    <property type="entry name" value="EFG_III/V"/>
</dbReference>
<dbReference type="PROSITE" id="PS51722">
    <property type="entry name" value="G_TR_2"/>
    <property type="match status" value="1"/>
</dbReference>
<dbReference type="HAMAP" id="MF_00071">
    <property type="entry name" value="LepA"/>
    <property type="match status" value="1"/>
</dbReference>
<dbReference type="PANTHER" id="PTHR43512">
    <property type="entry name" value="TRANSLATION FACTOR GUF1-RELATED"/>
    <property type="match status" value="1"/>
</dbReference>
<dbReference type="CDD" id="cd16260">
    <property type="entry name" value="EF4_III"/>
    <property type="match status" value="1"/>
</dbReference>
<comment type="caution">
    <text evidence="8">The sequence shown here is derived from an EMBL/GenBank/DDBJ whole genome shotgun (WGS) entry which is preliminary data.</text>
</comment>
<reference evidence="8 9" key="1">
    <citation type="submission" date="2013-08" db="EMBL/GenBank/DDBJ databases">
        <authorList>
            <person name="Durkin A.S."/>
            <person name="Haft D.R."/>
            <person name="McCorrison J."/>
            <person name="Torralba M."/>
            <person name="Gillis M."/>
            <person name="Haft D.H."/>
            <person name="Methe B."/>
            <person name="Sutton G."/>
            <person name="Nelson K.E."/>
        </authorList>
    </citation>
    <scope>NUCLEOTIDE SEQUENCE [LARGE SCALE GENOMIC DNA]</scope>
    <source>
        <strain evidence="8 9">ATCC 35536</strain>
    </source>
</reference>
<dbReference type="Pfam" id="PF00009">
    <property type="entry name" value="GTP_EFTU"/>
    <property type="match status" value="1"/>
</dbReference>
<keyword evidence="2 6" id="KW-0547">Nucleotide-binding</keyword>
<feature type="domain" description="Tr-type G" evidence="7">
    <location>
        <begin position="4"/>
        <end position="186"/>
    </location>
</feature>
<dbReference type="InterPro" id="IPR005225">
    <property type="entry name" value="Small_GTP-bd"/>
</dbReference>
<dbReference type="Gene3D" id="3.30.70.2570">
    <property type="entry name" value="Elongation factor 4, C-terminal domain"/>
    <property type="match status" value="1"/>
</dbReference>
<proteinExistence type="inferred from homology"/>
<dbReference type="InterPro" id="IPR013842">
    <property type="entry name" value="LepA_CTD"/>
</dbReference>
<dbReference type="Pfam" id="PF00679">
    <property type="entry name" value="EFG_C"/>
    <property type="match status" value="1"/>
</dbReference>
<keyword evidence="3 6" id="KW-0378">Hydrolase</keyword>
<dbReference type="InterPro" id="IPR000640">
    <property type="entry name" value="EFG_V-like"/>
</dbReference>
<evidence type="ECO:0000313" key="9">
    <source>
        <dbReference type="Proteomes" id="UP000016646"/>
    </source>
</evidence>
<feature type="binding site" evidence="6">
    <location>
        <begin position="16"/>
        <end position="21"/>
    </location>
    <ligand>
        <name>GTP</name>
        <dbReference type="ChEBI" id="CHEBI:37565"/>
    </ligand>
</feature>
<dbReference type="SUPFAM" id="SSF52540">
    <property type="entry name" value="P-loop containing nucleoside triphosphate hydrolases"/>
    <property type="match status" value="1"/>
</dbReference>
<dbReference type="PRINTS" id="PR00315">
    <property type="entry name" value="ELONGATNFCT"/>
</dbReference>
<dbReference type="Gene3D" id="3.30.70.870">
    <property type="entry name" value="Elongation Factor G (Translational Gtpase), domain 3"/>
    <property type="match status" value="1"/>
</dbReference>
<dbReference type="NCBIfam" id="TIGR00231">
    <property type="entry name" value="small_GTP"/>
    <property type="match status" value="1"/>
</dbReference>
<accession>A0ABN0P4W8</accession>
<dbReference type="EMBL" id="AVQI01000067">
    <property type="protein sequence ID" value="ERK00464.1"/>
    <property type="molecule type" value="Genomic_DNA"/>
</dbReference>
<feature type="binding site" evidence="6">
    <location>
        <begin position="133"/>
        <end position="136"/>
    </location>
    <ligand>
        <name>GTP</name>
        <dbReference type="ChEBI" id="CHEBI:37565"/>
    </ligand>
</feature>
<comment type="similarity">
    <text evidence="1 6">Belongs to the TRAFAC class translation factor GTPase superfamily. Classic translation factor GTPase family. LepA subfamily.</text>
</comment>
<dbReference type="InterPro" id="IPR031157">
    <property type="entry name" value="G_TR_CS"/>
</dbReference>
<keyword evidence="5 6" id="KW-0342">GTP-binding</keyword>